<gene>
    <name evidence="2" type="ORF">POM88_034275</name>
</gene>
<feature type="chain" id="PRO_5041901131" evidence="1">
    <location>
        <begin position="26"/>
        <end position="104"/>
    </location>
</feature>
<accession>A0AAD8HK25</accession>
<dbReference type="EMBL" id="JAUIZM010000008">
    <property type="protein sequence ID" value="KAK1368183.1"/>
    <property type="molecule type" value="Genomic_DNA"/>
</dbReference>
<evidence type="ECO:0000313" key="2">
    <source>
        <dbReference type="EMBL" id="KAK1368183.1"/>
    </source>
</evidence>
<evidence type="ECO:0000313" key="3">
    <source>
        <dbReference type="Proteomes" id="UP001237642"/>
    </source>
</evidence>
<keyword evidence="1" id="KW-0732">Signal</keyword>
<sequence>MGSATTVFSVMLLFSLVMTSTFVSAARQLNEISKVGEQNTNSENTSIKIGSEANEKTLDDKKFFLPFPSPLPELPPFPFTQTLPGFPPMSLPALPNFFTPPSGN</sequence>
<proteinExistence type="predicted"/>
<comment type="caution">
    <text evidence="2">The sequence shown here is derived from an EMBL/GenBank/DDBJ whole genome shotgun (WGS) entry which is preliminary data.</text>
</comment>
<protein>
    <submittedName>
        <fullName evidence="2">Uncharacterized protein</fullName>
    </submittedName>
</protein>
<dbReference type="Proteomes" id="UP001237642">
    <property type="component" value="Unassembled WGS sequence"/>
</dbReference>
<feature type="signal peptide" evidence="1">
    <location>
        <begin position="1"/>
        <end position="25"/>
    </location>
</feature>
<evidence type="ECO:0000256" key="1">
    <source>
        <dbReference type="SAM" id="SignalP"/>
    </source>
</evidence>
<reference evidence="2" key="2">
    <citation type="submission" date="2023-05" db="EMBL/GenBank/DDBJ databases">
        <authorList>
            <person name="Schelkunov M.I."/>
        </authorList>
    </citation>
    <scope>NUCLEOTIDE SEQUENCE</scope>
    <source>
        <strain evidence="2">Hsosn_3</strain>
        <tissue evidence="2">Leaf</tissue>
    </source>
</reference>
<reference evidence="2" key="1">
    <citation type="submission" date="2023-02" db="EMBL/GenBank/DDBJ databases">
        <title>Genome of toxic invasive species Heracleum sosnowskyi carries increased number of genes despite the absence of recent whole-genome duplications.</title>
        <authorList>
            <person name="Schelkunov M."/>
            <person name="Shtratnikova V."/>
            <person name="Makarenko M."/>
            <person name="Klepikova A."/>
            <person name="Omelchenko D."/>
            <person name="Novikova G."/>
            <person name="Obukhova E."/>
            <person name="Bogdanov V."/>
            <person name="Penin A."/>
            <person name="Logacheva M."/>
        </authorList>
    </citation>
    <scope>NUCLEOTIDE SEQUENCE</scope>
    <source>
        <strain evidence="2">Hsosn_3</strain>
        <tissue evidence="2">Leaf</tissue>
    </source>
</reference>
<dbReference type="AlphaFoldDB" id="A0AAD8HK25"/>
<organism evidence="2 3">
    <name type="scientific">Heracleum sosnowskyi</name>
    <dbReference type="NCBI Taxonomy" id="360622"/>
    <lineage>
        <taxon>Eukaryota</taxon>
        <taxon>Viridiplantae</taxon>
        <taxon>Streptophyta</taxon>
        <taxon>Embryophyta</taxon>
        <taxon>Tracheophyta</taxon>
        <taxon>Spermatophyta</taxon>
        <taxon>Magnoliopsida</taxon>
        <taxon>eudicotyledons</taxon>
        <taxon>Gunneridae</taxon>
        <taxon>Pentapetalae</taxon>
        <taxon>asterids</taxon>
        <taxon>campanulids</taxon>
        <taxon>Apiales</taxon>
        <taxon>Apiaceae</taxon>
        <taxon>Apioideae</taxon>
        <taxon>apioid superclade</taxon>
        <taxon>Tordylieae</taxon>
        <taxon>Tordyliinae</taxon>
        <taxon>Heracleum</taxon>
    </lineage>
</organism>
<keyword evidence="3" id="KW-1185">Reference proteome</keyword>
<name>A0AAD8HK25_9APIA</name>